<dbReference type="GeneID" id="54416415"/>
<feature type="transmembrane region" description="Helical" evidence="7">
    <location>
        <begin position="379"/>
        <end position="403"/>
    </location>
</feature>
<dbReference type="InterPro" id="IPR045069">
    <property type="entry name" value="MATE_euk"/>
</dbReference>
<gene>
    <name evidence="8 10" type="ORF">P152DRAFT_386685</name>
</gene>
<proteinExistence type="inferred from homology"/>
<keyword evidence="4 7" id="KW-1133">Transmembrane helix</keyword>
<dbReference type="EMBL" id="ML975149">
    <property type="protein sequence ID" value="KAF1817431.1"/>
    <property type="molecule type" value="Genomic_DNA"/>
</dbReference>
<evidence type="ECO:0000256" key="5">
    <source>
        <dbReference type="ARBA" id="ARBA00023136"/>
    </source>
</evidence>
<dbReference type="NCBIfam" id="TIGR00797">
    <property type="entry name" value="matE"/>
    <property type="match status" value="1"/>
</dbReference>
<reference evidence="10" key="2">
    <citation type="submission" date="2020-04" db="EMBL/GenBank/DDBJ databases">
        <authorList>
            <consortium name="NCBI Genome Project"/>
        </authorList>
    </citation>
    <scope>NUCLEOTIDE SEQUENCE</scope>
    <source>
        <strain evidence="10">CBS 781.70</strain>
    </source>
</reference>
<dbReference type="RefSeq" id="XP_033539062.1">
    <property type="nucleotide sequence ID" value="XM_033675845.1"/>
</dbReference>
<feature type="transmembrane region" description="Helical" evidence="7">
    <location>
        <begin position="351"/>
        <end position="373"/>
    </location>
</feature>
<dbReference type="GO" id="GO:0016020">
    <property type="term" value="C:membrane"/>
    <property type="evidence" value="ECO:0007669"/>
    <property type="project" value="UniProtKB-SubCell"/>
</dbReference>
<dbReference type="PANTHER" id="PTHR11206">
    <property type="entry name" value="MULTIDRUG RESISTANCE PROTEIN"/>
    <property type="match status" value="1"/>
</dbReference>
<dbReference type="CDD" id="cd13132">
    <property type="entry name" value="MATE_eukaryotic"/>
    <property type="match status" value="1"/>
</dbReference>
<sequence length="643" mass="70176">MPSKTGSGGHIVPYEAPATVHNAANSPDNDVENAIEWTETEGCEDAVAYDSEDFVHLDCSLSGGYRRPSMAASGPRSLGLGGPIDDHVNHRLSERERHLMHAEERQLLLDNHCIGPREDRSGGEGNAIQQAGERFLQSFPKLSGIKVVEEPTTPKNLPSANEQSPLLGRQEENLESNDSESIDKRWEEAVAEGKITTTWQRETQVLWQYSRSLILTFMLQYSLPMTSIFTLGRKGKIELGAVSLGTMTANITGYCVFQGLATSLDTLCPQAYGAGKKKLVGLHTQRMFFFLLCVTIPIGAIWLSATHILKLIVPERETAELAGLYLKVVLFGTPAYAAFESGKRFVQAQALFSATLWVLLICAPLNVLLNWLLVWKLDWGFIGAPIAVVFIQYCLALCLFLYVRFVNGMECWGGFDRRAFANWWPMVKLAIPGLIMLVAEMLAFEILTLAASWFGSTELASQSVLSTMAAFAFQLPFPLSISASTRVANLIGATLVDAAKTAAKVSLVAAAVVGCFNMVMLSLLREYIPKLFTNDPDVTSLVSHVLPVCAAFQLFDAVATMCSGLLRGLGRQDVGGYVNLVAYYVIAIPISFGLGFGFSLGLPGLWIGPAIALAVVAIVEGIFLYCSNWQRSVDDAKRRNASH</sequence>
<evidence type="ECO:0000256" key="3">
    <source>
        <dbReference type="ARBA" id="ARBA00022692"/>
    </source>
</evidence>
<dbReference type="GO" id="GO:0015297">
    <property type="term" value="F:antiporter activity"/>
    <property type="evidence" value="ECO:0007669"/>
    <property type="project" value="InterPro"/>
</dbReference>
<evidence type="ECO:0000313" key="8">
    <source>
        <dbReference type="EMBL" id="KAF1817431.1"/>
    </source>
</evidence>
<evidence type="ECO:0000256" key="6">
    <source>
        <dbReference type="SAM" id="MobiDB-lite"/>
    </source>
</evidence>
<name>A0A6G1GHR0_9PEZI</name>
<reference evidence="8 10" key="1">
    <citation type="submission" date="2020-01" db="EMBL/GenBank/DDBJ databases">
        <authorList>
            <consortium name="DOE Joint Genome Institute"/>
            <person name="Haridas S."/>
            <person name="Albert R."/>
            <person name="Binder M."/>
            <person name="Bloem J."/>
            <person name="Labutti K."/>
            <person name="Salamov A."/>
            <person name="Andreopoulos B."/>
            <person name="Baker S.E."/>
            <person name="Barry K."/>
            <person name="Bills G."/>
            <person name="Bluhm B.H."/>
            <person name="Cannon C."/>
            <person name="Castanera R."/>
            <person name="Culley D.E."/>
            <person name="Daum C."/>
            <person name="Ezra D."/>
            <person name="Gonzalez J.B."/>
            <person name="Henrissat B."/>
            <person name="Kuo A."/>
            <person name="Liang C."/>
            <person name="Lipzen A."/>
            <person name="Lutzoni F."/>
            <person name="Magnuson J."/>
            <person name="Mondo S."/>
            <person name="Nolan M."/>
            <person name="Ohm R."/>
            <person name="Pangilinan J."/>
            <person name="Park H.-J."/>
            <person name="Ramirez L."/>
            <person name="Alfaro M."/>
            <person name="Sun H."/>
            <person name="Tritt A."/>
            <person name="Yoshinaga Y."/>
            <person name="Zwiers L.-H."/>
            <person name="Turgeon B.G."/>
            <person name="Goodwin S.B."/>
            <person name="Spatafora J.W."/>
            <person name="Crous P.W."/>
            <person name="Grigoriev I.V."/>
        </authorList>
    </citation>
    <scope>NUCLEOTIDE SEQUENCE</scope>
    <source>
        <strain evidence="8 10">CBS 781.70</strain>
    </source>
</reference>
<evidence type="ECO:0000313" key="9">
    <source>
        <dbReference type="Proteomes" id="UP000504638"/>
    </source>
</evidence>
<feature type="compositionally biased region" description="Polar residues" evidence="6">
    <location>
        <begin position="153"/>
        <end position="164"/>
    </location>
</feature>
<dbReference type="AlphaFoldDB" id="A0A6G1GHR0"/>
<evidence type="ECO:0000256" key="1">
    <source>
        <dbReference type="ARBA" id="ARBA00004141"/>
    </source>
</evidence>
<dbReference type="GO" id="GO:0042910">
    <property type="term" value="F:xenobiotic transmembrane transporter activity"/>
    <property type="evidence" value="ECO:0007669"/>
    <property type="project" value="InterPro"/>
</dbReference>
<evidence type="ECO:0000256" key="4">
    <source>
        <dbReference type="ARBA" id="ARBA00022989"/>
    </source>
</evidence>
<feature type="transmembrane region" description="Helical" evidence="7">
    <location>
        <begin position="505"/>
        <end position="524"/>
    </location>
</feature>
<feature type="transmembrane region" description="Helical" evidence="7">
    <location>
        <begin position="423"/>
        <end position="444"/>
    </location>
</feature>
<reference evidence="10" key="3">
    <citation type="submission" date="2025-04" db="UniProtKB">
        <authorList>
            <consortium name="RefSeq"/>
        </authorList>
    </citation>
    <scope>IDENTIFICATION</scope>
    <source>
        <strain evidence="10">CBS 781.70</strain>
    </source>
</reference>
<keyword evidence="9" id="KW-1185">Reference proteome</keyword>
<feature type="transmembrane region" description="Helical" evidence="7">
    <location>
        <begin position="606"/>
        <end position="629"/>
    </location>
</feature>
<protein>
    <submittedName>
        <fullName evidence="8 10">MATE efflux family protein subfamily</fullName>
    </submittedName>
</protein>
<feature type="transmembrane region" description="Helical" evidence="7">
    <location>
        <begin position="321"/>
        <end position="339"/>
    </location>
</feature>
<dbReference type="InterPro" id="IPR002528">
    <property type="entry name" value="MATE_fam"/>
</dbReference>
<feature type="transmembrane region" description="Helical" evidence="7">
    <location>
        <begin position="578"/>
        <end position="600"/>
    </location>
</feature>
<evidence type="ECO:0000313" key="10">
    <source>
        <dbReference type="RefSeq" id="XP_033539062.1"/>
    </source>
</evidence>
<evidence type="ECO:0000256" key="2">
    <source>
        <dbReference type="ARBA" id="ARBA00010199"/>
    </source>
</evidence>
<dbReference type="OrthoDB" id="2126698at2759"/>
<dbReference type="GO" id="GO:1990961">
    <property type="term" value="P:xenobiotic detoxification by transmembrane export across the plasma membrane"/>
    <property type="evidence" value="ECO:0007669"/>
    <property type="project" value="InterPro"/>
</dbReference>
<feature type="transmembrane region" description="Helical" evidence="7">
    <location>
        <begin position="287"/>
        <end position="309"/>
    </location>
</feature>
<evidence type="ECO:0000256" key="7">
    <source>
        <dbReference type="SAM" id="Phobius"/>
    </source>
</evidence>
<feature type="transmembrane region" description="Helical" evidence="7">
    <location>
        <begin position="544"/>
        <end position="566"/>
    </location>
</feature>
<accession>A0A6G1GHR0</accession>
<keyword evidence="3 7" id="KW-0812">Transmembrane</keyword>
<feature type="region of interest" description="Disordered" evidence="6">
    <location>
        <begin position="149"/>
        <end position="181"/>
    </location>
</feature>
<comment type="similarity">
    <text evidence="2">Belongs to the multi antimicrobial extrusion (MATE) (TC 2.A.66.1) family.</text>
</comment>
<dbReference type="Proteomes" id="UP000504638">
    <property type="component" value="Unplaced"/>
</dbReference>
<comment type="subcellular location">
    <subcellularLocation>
        <location evidence="1">Membrane</location>
        <topology evidence="1">Multi-pass membrane protein</topology>
    </subcellularLocation>
</comment>
<keyword evidence="5 7" id="KW-0472">Membrane</keyword>
<dbReference type="Pfam" id="PF01554">
    <property type="entry name" value="MatE"/>
    <property type="match status" value="2"/>
</dbReference>
<feature type="transmembrane region" description="Helical" evidence="7">
    <location>
        <begin position="464"/>
        <end position="484"/>
    </location>
</feature>
<organism evidence="8">
    <name type="scientific">Eremomyces bilateralis CBS 781.70</name>
    <dbReference type="NCBI Taxonomy" id="1392243"/>
    <lineage>
        <taxon>Eukaryota</taxon>
        <taxon>Fungi</taxon>
        <taxon>Dikarya</taxon>
        <taxon>Ascomycota</taxon>
        <taxon>Pezizomycotina</taxon>
        <taxon>Dothideomycetes</taxon>
        <taxon>Dothideomycetes incertae sedis</taxon>
        <taxon>Eremomycetales</taxon>
        <taxon>Eremomycetaceae</taxon>
        <taxon>Eremomyces</taxon>
    </lineage>
</organism>